<sequence>MDTDQFPVALSRYDTELRFVRQNPAMEHIVGIGGEDRVGRGLSAALTGPGNAAWEARMRRALETGQAEEGHLLQGRTRADPDHDHFFAVSASPLGRIVGLCATALDVTEQHRGRERLALLNEASTRSC</sequence>
<dbReference type="InterPro" id="IPR035965">
    <property type="entry name" value="PAS-like_dom_sf"/>
</dbReference>
<accession>A0ABS1NBB3</accession>
<dbReference type="RefSeq" id="WP_201875048.1">
    <property type="nucleotide sequence ID" value="NZ_JAERRF010000006.1"/>
</dbReference>
<proteinExistence type="predicted"/>
<reference evidence="2 3" key="1">
    <citation type="submission" date="2021-01" db="EMBL/GenBank/DDBJ databases">
        <title>WGS of actinomycetes isolated from Thailand.</title>
        <authorList>
            <person name="Thawai C."/>
        </authorList>
    </citation>
    <scope>NUCLEOTIDE SEQUENCE [LARGE SCALE GENOMIC DNA]</scope>
    <source>
        <strain evidence="2 3">CA1R205</strain>
    </source>
</reference>
<name>A0ABS1NBB3_9ACTN</name>
<comment type="caution">
    <text evidence="2">The sequence shown here is derived from an EMBL/GenBank/DDBJ whole genome shotgun (WGS) entry which is preliminary data.</text>
</comment>
<dbReference type="Pfam" id="PF08448">
    <property type="entry name" value="PAS_4"/>
    <property type="match status" value="1"/>
</dbReference>
<feature type="domain" description="PAS fold-4" evidence="1">
    <location>
        <begin position="4"/>
        <end position="112"/>
    </location>
</feature>
<dbReference type="SUPFAM" id="SSF55785">
    <property type="entry name" value="PYP-like sensor domain (PAS domain)"/>
    <property type="match status" value="1"/>
</dbReference>
<keyword evidence="3" id="KW-1185">Reference proteome</keyword>
<protein>
    <submittedName>
        <fullName evidence="2">PAS domain-containing protein</fullName>
    </submittedName>
</protein>
<dbReference type="EMBL" id="JAERRF010000006">
    <property type="protein sequence ID" value="MBL1097362.1"/>
    <property type="molecule type" value="Genomic_DNA"/>
</dbReference>
<evidence type="ECO:0000259" key="1">
    <source>
        <dbReference type="Pfam" id="PF08448"/>
    </source>
</evidence>
<evidence type="ECO:0000313" key="2">
    <source>
        <dbReference type="EMBL" id="MBL1097362.1"/>
    </source>
</evidence>
<organism evidence="2 3">
    <name type="scientific">Streptomyces coffeae</name>
    <dbReference type="NCBI Taxonomy" id="621382"/>
    <lineage>
        <taxon>Bacteria</taxon>
        <taxon>Bacillati</taxon>
        <taxon>Actinomycetota</taxon>
        <taxon>Actinomycetes</taxon>
        <taxon>Kitasatosporales</taxon>
        <taxon>Streptomycetaceae</taxon>
        <taxon>Streptomyces</taxon>
    </lineage>
</organism>
<dbReference type="NCBIfam" id="TIGR00229">
    <property type="entry name" value="sensory_box"/>
    <property type="match status" value="1"/>
</dbReference>
<gene>
    <name evidence="2" type="ORF">JK363_11880</name>
</gene>
<dbReference type="Proteomes" id="UP000634229">
    <property type="component" value="Unassembled WGS sequence"/>
</dbReference>
<dbReference type="InterPro" id="IPR000014">
    <property type="entry name" value="PAS"/>
</dbReference>
<dbReference type="Gene3D" id="3.30.450.20">
    <property type="entry name" value="PAS domain"/>
    <property type="match status" value="1"/>
</dbReference>
<evidence type="ECO:0000313" key="3">
    <source>
        <dbReference type="Proteomes" id="UP000634229"/>
    </source>
</evidence>
<dbReference type="InterPro" id="IPR013656">
    <property type="entry name" value="PAS_4"/>
</dbReference>